<proteinExistence type="inferred from homology"/>
<keyword evidence="6" id="KW-0560">Oxidoreductase</keyword>
<organism evidence="10 11">
    <name type="scientific">Dyella telluris</name>
    <dbReference type="NCBI Taxonomy" id="2763498"/>
    <lineage>
        <taxon>Bacteria</taxon>
        <taxon>Pseudomonadati</taxon>
        <taxon>Pseudomonadota</taxon>
        <taxon>Gammaproteobacteria</taxon>
        <taxon>Lysobacterales</taxon>
        <taxon>Rhodanobacteraceae</taxon>
        <taxon>Dyella</taxon>
    </lineage>
</organism>
<name>A0A7G8Q4I0_9GAMM</name>
<keyword evidence="11" id="KW-1185">Reference proteome</keyword>
<dbReference type="Pfam" id="PF00186">
    <property type="entry name" value="DHFR_1"/>
    <property type="match status" value="1"/>
</dbReference>
<evidence type="ECO:0000259" key="9">
    <source>
        <dbReference type="PROSITE" id="PS51330"/>
    </source>
</evidence>
<dbReference type="PROSITE" id="PS51330">
    <property type="entry name" value="DHFR_2"/>
    <property type="match status" value="1"/>
</dbReference>
<dbReference type="EC" id="1.5.1.3" evidence="3"/>
<dbReference type="AlphaFoldDB" id="A0A7G8Q4I0"/>
<dbReference type="GO" id="GO:0006730">
    <property type="term" value="P:one-carbon metabolic process"/>
    <property type="evidence" value="ECO:0007669"/>
    <property type="project" value="UniProtKB-KW"/>
</dbReference>
<evidence type="ECO:0000256" key="5">
    <source>
        <dbReference type="ARBA" id="ARBA00022857"/>
    </source>
</evidence>
<dbReference type="InterPro" id="IPR012259">
    <property type="entry name" value="DHFR"/>
</dbReference>
<dbReference type="GO" id="GO:0004146">
    <property type="term" value="F:dihydrofolate reductase activity"/>
    <property type="evidence" value="ECO:0007669"/>
    <property type="project" value="UniProtKB-EC"/>
</dbReference>
<dbReference type="InterPro" id="IPR017925">
    <property type="entry name" value="DHFR_CS"/>
</dbReference>
<feature type="domain" description="DHFR" evidence="9">
    <location>
        <begin position="4"/>
        <end position="164"/>
    </location>
</feature>
<evidence type="ECO:0000256" key="7">
    <source>
        <dbReference type="ARBA" id="ARBA00025067"/>
    </source>
</evidence>
<evidence type="ECO:0000256" key="6">
    <source>
        <dbReference type="ARBA" id="ARBA00023002"/>
    </source>
</evidence>
<evidence type="ECO:0000256" key="4">
    <source>
        <dbReference type="ARBA" id="ARBA00022563"/>
    </source>
</evidence>
<evidence type="ECO:0000256" key="2">
    <source>
        <dbReference type="ARBA" id="ARBA00009539"/>
    </source>
</evidence>
<protein>
    <recommendedName>
        <fullName evidence="3">dihydrofolate reductase</fullName>
        <ecNumber evidence="3">1.5.1.3</ecNumber>
    </recommendedName>
</protein>
<dbReference type="Proteomes" id="UP000515873">
    <property type="component" value="Chromosome"/>
</dbReference>
<reference evidence="10 11" key="1">
    <citation type="submission" date="2020-08" db="EMBL/GenBank/DDBJ databases">
        <title>Dyella sp. G9 isolated from forest soil.</title>
        <authorList>
            <person name="Fu J."/>
            <person name="Qiu L."/>
        </authorList>
    </citation>
    <scope>NUCLEOTIDE SEQUENCE [LARGE SCALE GENOMIC DNA]</scope>
    <source>
        <strain evidence="10 11">G9</strain>
    </source>
</reference>
<keyword evidence="4" id="KW-0554">One-carbon metabolism</keyword>
<dbReference type="EMBL" id="CP060412">
    <property type="protein sequence ID" value="QNK01688.1"/>
    <property type="molecule type" value="Genomic_DNA"/>
</dbReference>
<comment type="similarity">
    <text evidence="2 8">Belongs to the dihydrofolate reductase family.</text>
</comment>
<keyword evidence="5" id="KW-0521">NADP</keyword>
<evidence type="ECO:0000256" key="8">
    <source>
        <dbReference type="RuleBase" id="RU004474"/>
    </source>
</evidence>
<evidence type="ECO:0000256" key="1">
    <source>
        <dbReference type="ARBA" id="ARBA00004903"/>
    </source>
</evidence>
<dbReference type="RefSeq" id="WP_187057147.1">
    <property type="nucleotide sequence ID" value="NZ_CP060412.1"/>
</dbReference>
<comment type="pathway">
    <text evidence="1">Cofactor biosynthesis; tetrahydrofolate biosynthesis; 5,6,7,8-tetrahydrofolate from 7,8-dihydrofolate: step 1/1.</text>
</comment>
<dbReference type="InterPro" id="IPR024072">
    <property type="entry name" value="DHFR-like_dom_sf"/>
</dbReference>
<evidence type="ECO:0000313" key="11">
    <source>
        <dbReference type="Proteomes" id="UP000515873"/>
    </source>
</evidence>
<evidence type="ECO:0000256" key="3">
    <source>
        <dbReference type="ARBA" id="ARBA00012856"/>
    </source>
</evidence>
<dbReference type="KEGG" id="dtl:H8F01_00465"/>
<dbReference type="PRINTS" id="PR00070">
    <property type="entry name" value="DHFR"/>
</dbReference>
<dbReference type="PROSITE" id="PS00075">
    <property type="entry name" value="DHFR_1"/>
    <property type="match status" value="1"/>
</dbReference>
<evidence type="ECO:0000313" key="10">
    <source>
        <dbReference type="EMBL" id="QNK01688.1"/>
    </source>
</evidence>
<dbReference type="GO" id="GO:0046654">
    <property type="term" value="P:tetrahydrofolate biosynthetic process"/>
    <property type="evidence" value="ECO:0007669"/>
    <property type="project" value="UniProtKB-UniPathway"/>
</dbReference>
<dbReference type="GO" id="GO:0050661">
    <property type="term" value="F:NADP binding"/>
    <property type="evidence" value="ECO:0007669"/>
    <property type="project" value="InterPro"/>
</dbReference>
<dbReference type="PANTHER" id="PTHR48069:SF3">
    <property type="entry name" value="DIHYDROFOLATE REDUCTASE"/>
    <property type="match status" value="1"/>
</dbReference>
<dbReference type="SUPFAM" id="SSF53597">
    <property type="entry name" value="Dihydrofolate reductase-like"/>
    <property type="match status" value="1"/>
</dbReference>
<comment type="function">
    <text evidence="7">Key enzyme in folate metabolism. Catalyzes an essential reaction for de novo glycine and purine synthesis, and for DNA precursor synthesis.</text>
</comment>
<accession>A0A7G8Q4I0</accession>
<gene>
    <name evidence="10" type="ORF">H8F01_00465</name>
</gene>
<dbReference type="PANTHER" id="PTHR48069">
    <property type="entry name" value="DIHYDROFOLATE REDUCTASE"/>
    <property type="match status" value="1"/>
</dbReference>
<dbReference type="CDD" id="cd00209">
    <property type="entry name" value="DHFR"/>
    <property type="match status" value="1"/>
</dbReference>
<sequence>MITHITIVVAVDRKMGIGKDNALPWPRLSNDMKRFRAITQEIGTVVMGKNTALSLGKPLDGRINYVLSRTNPELPEGFIVVESVDELDELHQGPIAVIGGAQVYDEFLPVADELKITWVHEEFDCDTRLHLAPEFLERFHMTEQDHRPPNPGSTIQLTFESYRYATSPNAEGEFVDMGPLSGDPVELLKSWAA</sequence>
<dbReference type="GO" id="GO:0046655">
    <property type="term" value="P:folic acid metabolic process"/>
    <property type="evidence" value="ECO:0007669"/>
    <property type="project" value="TreeGrafter"/>
</dbReference>
<dbReference type="UniPathway" id="UPA00077">
    <property type="reaction ID" value="UER00158"/>
</dbReference>
<dbReference type="InterPro" id="IPR001796">
    <property type="entry name" value="DHFR_dom"/>
</dbReference>
<dbReference type="GO" id="GO:0046452">
    <property type="term" value="P:dihydrofolate metabolic process"/>
    <property type="evidence" value="ECO:0007669"/>
    <property type="project" value="TreeGrafter"/>
</dbReference>
<dbReference type="Gene3D" id="3.40.430.10">
    <property type="entry name" value="Dihydrofolate Reductase, subunit A"/>
    <property type="match status" value="1"/>
</dbReference>